<sequence length="426" mass="49544">MESLTFQVHMDFICELARTQFWDDGRDMDKVLELLYSIMEGCPEEKKYPLAIEILEGRKIIVGVNEGEVVEDGKLIRPIGLMIKKKQAKIDRFELERHMDVAPIWYIDSFMGGNGLYNHINAPLTDGSRSSVVWARERVGFSLETKLPPHPLGWGTYLLTDERFAFEVLGGPVRGHAEALHKMTMFWHEKLKEWKAAGVTPETMSEYQRIVYDRQWLASGRKWGDEEIVYTHPYLDDIQRERTVNTEKAKEFVKVSDEYVSKEDYDRVVENWNIPTRNEEFKFHGQPDANGEFYSPFAWVSPEGVWYSCGFAGHQIKAEKIVRERSDIEELYIAYEKSMGKDFTDDMMRFRYEQGLPKDFLDSIGWVMLRDEFNTGTIRPGYGHSLNELQRAAVMAMVRYRKLDHNPLTSADIDWDTIDDAIGEDA</sequence>
<evidence type="ECO:0000313" key="1">
    <source>
        <dbReference type="EMBL" id="QHW35789.1"/>
    </source>
</evidence>
<keyword evidence="2" id="KW-1185">Reference proteome</keyword>
<protein>
    <submittedName>
        <fullName evidence="1">Uncharacterized protein</fullName>
    </submittedName>
</protein>
<dbReference type="Proteomes" id="UP000479114">
    <property type="component" value="Plasmid unnamed2"/>
</dbReference>
<dbReference type="AlphaFoldDB" id="A0A6C0PBH1"/>
<proteinExistence type="predicted"/>
<organism evidence="1 2">
    <name type="scientific">Paenibacillus rhizovicinus</name>
    <dbReference type="NCBI Taxonomy" id="2704463"/>
    <lineage>
        <taxon>Bacteria</taxon>
        <taxon>Bacillati</taxon>
        <taxon>Bacillota</taxon>
        <taxon>Bacilli</taxon>
        <taxon>Bacillales</taxon>
        <taxon>Paenibacillaceae</taxon>
        <taxon>Paenibacillus</taxon>
    </lineage>
</organism>
<keyword evidence="1" id="KW-0614">Plasmid</keyword>
<dbReference type="EMBL" id="CP048288">
    <property type="protein sequence ID" value="QHW35789.1"/>
    <property type="molecule type" value="Genomic_DNA"/>
</dbReference>
<evidence type="ECO:0000313" key="2">
    <source>
        <dbReference type="Proteomes" id="UP000479114"/>
    </source>
</evidence>
<dbReference type="RefSeq" id="WP_162645923.1">
    <property type="nucleotide sequence ID" value="NZ_CP048288.1"/>
</dbReference>
<reference evidence="1 2" key="1">
    <citation type="submission" date="2020-02" db="EMBL/GenBank/DDBJ databases">
        <title>Paenibacillus sp. nov., isolated from rhizosphere soil of tomato.</title>
        <authorList>
            <person name="Weon H.-Y."/>
            <person name="Lee S.A."/>
        </authorList>
    </citation>
    <scope>NUCLEOTIDE SEQUENCE [LARGE SCALE GENOMIC DNA]</scope>
    <source>
        <strain evidence="1 2">14171R-81</strain>
        <plasmid evidence="1 2">unnamed2</plasmid>
    </source>
</reference>
<name>A0A6C0PBH1_9BACL</name>
<geneLocation type="plasmid" evidence="1 2">
    <name>unnamed2</name>
</geneLocation>
<dbReference type="KEGG" id="prz:GZH47_33390"/>
<gene>
    <name evidence="1" type="ORF">GZH47_33390</name>
</gene>
<accession>A0A6C0PBH1</accession>